<name>A0A135RQL9_9PEZI</name>
<organism evidence="2 3">
    <name type="scientific">Colletotrichum simmondsii</name>
    <dbReference type="NCBI Taxonomy" id="703756"/>
    <lineage>
        <taxon>Eukaryota</taxon>
        <taxon>Fungi</taxon>
        <taxon>Dikarya</taxon>
        <taxon>Ascomycota</taxon>
        <taxon>Pezizomycotina</taxon>
        <taxon>Sordariomycetes</taxon>
        <taxon>Hypocreomycetidae</taxon>
        <taxon>Glomerellales</taxon>
        <taxon>Glomerellaceae</taxon>
        <taxon>Colletotrichum</taxon>
        <taxon>Colletotrichum acutatum species complex</taxon>
    </lineage>
</organism>
<evidence type="ECO:0000313" key="3">
    <source>
        <dbReference type="Proteomes" id="UP000070328"/>
    </source>
</evidence>
<feature type="region of interest" description="Disordered" evidence="1">
    <location>
        <begin position="1"/>
        <end position="42"/>
    </location>
</feature>
<proteinExistence type="predicted"/>
<accession>A0A135RQL9</accession>
<evidence type="ECO:0000256" key="1">
    <source>
        <dbReference type="SAM" id="MobiDB-lite"/>
    </source>
</evidence>
<feature type="compositionally biased region" description="Low complexity" evidence="1">
    <location>
        <begin position="1"/>
        <end position="10"/>
    </location>
</feature>
<dbReference type="EMBL" id="JFBX01000893">
    <property type="protein sequence ID" value="KXH25788.1"/>
    <property type="molecule type" value="Genomic_DNA"/>
</dbReference>
<reference evidence="2 3" key="1">
    <citation type="submission" date="2014-02" db="EMBL/GenBank/DDBJ databases">
        <title>The genome sequence of Colletotrichum simmondsii CBS122122.</title>
        <authorList>
            <person name="Baroncelli R."/>
            <person name="Thon M.R."/>
        </authorList>
    </citation>
    <scope>NUCLEOTIDE SEQUENCE [LARGE SCALE GENOMIC DNA]</scope>
    <source>
        <strain evidence="2 3">CBS122122</strain>
    </source>
</reference>
<evidence type="ECO:0000313" key="2">
    <source>
        <dbReference type="EMBL" id="KXH25788.1"/>
    </source>
</evidence>
<feature type="compositionally biased region" description="Pro residues" evidence="1">
    <location>
        <begin position="292"/>
        <end position="301"/>
    </location>
</feature>
<comment type="caution">
    <text evidence="2">The sequence shown here is derived from an EMBL/GenBank/DDBJ whole genome shotgun (WGS) entry which is preliminary data.</text>
</comment>
<feature type="compositionally biased region" description="Polar residues" evidence="1">
    <location>
        <begin position="32"/>
        <end position="42"/>
    </location>
</feature>
<feature type="region of interest" description="Disordered" evidence="1">
    <location>
        <begin position="274"/>
        <end position="309"/>
    </location>
</feature>
<dbReference type="Proteomes" id="UP000070328">
    <property type="component" value="Unassembled WGS sequence"/>
</dbReference>
<gene>
    <name evidence="2" type="ORF">CSIM01_07219</name>
</gene>
<dbReference type="AlphaFoldDB" id="A0A135RQL9"/>
<keyword evidence="3" id="KW-1185">Reference proteome</keyword>
<dbReference type="OrthoDB" id="4851327at2759"/>
<sequence>MQRPPAVRPSRPSRHPTEFLTASLIPPPSDSRAPSPTSSNPGPTCAGRLCRFGPGVSETTPVQCHARAVIGGVTLERNTSTAVRVRQSRLKAQATQGGYVPRQIVAEVLNLPTTSCSGGLPIDENRLFSSLLDRMRQRLRPQRRDPVRLRQYAPKKTPVRLTQQTSAVSATRRWRSLSHFEPQLRHAFQRINVHAPPWDPFPCHAGMVARSHSFSRDSKVWCVRFSQSVIPSLIAGLGSLTWPAALSSSPGRPSLFAVAVAAPEDATATANVLRYQPHLGPPPPRGDYSFSPPVPPEPPLPGSERGSGG</sequence>
<protein>
    <submittedName>
        <fullName evidence="2">Uncharacterized protein</fullName>
    </submittedName>
</protein>